<name>A0A511UWD5_9BACI</name>
<evidence type="ECO:0000313" key="3">
    <source>
        <dbReference type="Proteomes" id="UP000321491"/>
    </source>
</evidence>
<feature type="transmembrane region" description="Helical" evidence="1">
    <location>
        <begin position="21"/>
        <end position="39"/>
    </location>
</feature>
<keyword evidence="1" id="KW-0812">Transmembrane</keyword>
<reference evidence="2 3" key="1">
    <citation type="submission" date="2019-07" db="EMBL/GenBank/DDBJ databases">
        <title>Whole genome shotgun sequence of Cerasibacillus quisquiliarum NBRC 102429.</title>
        <authorList>
            <person name="Hosoyama A."/>
            <person name="Uohara A."/>
            <person name="Ohji S."/>
            <person name="Ichikawa N."/>
        </authorList>
    </citation>
    <scope>NUCLEOTIDE SEQUENCE [LARGE SCALE GENOMIC DNA]</scope>
    <source>
        <strain evidence="2 3">NBRC 102429</strain>
    </source>
</reference>
<sequence length="49" mass="5407">MKQNSNQSNHINETESFDGTKIMNAILIILFISLLLFGNKDISGLTNAP</sequence>
<keyword evidence="1" id="KW-0472">Membrane</keyword>
<accession>A0A511UWD5</accession>
<organism evidence="2 3">
    <name type="scientific">Cerasibacillus quisquiliarum</name>
    <dbReference type="NCBI Taxonomy" id="227865"/>
    <lineage>
        <taxon>Bacteria</taxon>
        <taxon>Bacillati</taxon>
        <taxon>Bacillota</taxon>
        <taxon>Bacilli</taxon>
        <taxon>Bacillales</taxon>
        <taxon>Bacillaceae</taxon>
        <taxon>Cerasibacillus</taxon>
    </lineage>
</organism>
<keyword evidence="1" id="KW-1133">Transmembrane helix</keyword>
<dbReference type="Proteomes" id="UP000321491">
    <property type="component" value="Unassembled WGS sequence"/>
</dbReference>
<evidence type="ECO:0000256" key="1">
    <source>
        <dbReference type="SAM" id="Phobius"/>
    </source>
</evidence>
<proteinExistence type="predicted"/>
<keyword evidence="3" id="KW-1185">Reference proteome</keyword>
<gene>
    <name evidence="2" type="ORF">CQU01_04390</name>
</gene>
<evidence type="ECO:0000313" key="2">
    <source>
        <dbReference type="EMBL" id="GEN30201.1"/>
    </source>
</evidence>
<protein>
    <submittedName>
        <fullName evidence="2">Uncharacterized protein</fullName>
    </submittedName>
</protein>
<comment type="caution">
    <text evidence="2">The sequence shown here is derived from an EMBL/GenBank/DDBJ whole genome shotgun (WGS) entry which is preliminary data.</text>
</comment>
<dbReference type="AlphaFoldDB" id="A0A511UWD5"/>
<dbReference type="EMBL" id="BJXW01000007">
    <property type="protein sequence ID" value="GEN30201.1"/>
    <property type="molecule type" value="Genomic_DNA"/>
</dbReference>